<dbReference type="PROSITE" id="PS50405">
    <property type="entry name" value="GST_CTER"/>
    <property type="match status" value="1"/>
</dbReference>
<dbReference type="Proteomes" id="UP001642900">
    <property type="component" value="Unassembled WGS sequence"/>
</dbReference>
<proteinExistence type="inferred from homology"/>
<dbReference type="CDD" id="cd03191">
    <property type="entry name" value="GST_C_Zeta"/>
    <property type="match status" value="1"/>
</dbReference>
<dbReference type="PROSITE" id="PS50404">
    <property type="entry name" value="GST_NTER"/>
    <property type="match status" value="1"/>
</dbReference>
<feature type="domain" description="GST N-terminal" evidence="2">
    <location>
        <begin position="2"/>
        <end position="84"/>
    </location>
</feature>
<evidence type="ECO:0000313" key="5">
    <source>
        <dbReference type="Proteomes" id="UP001642900"/>
    </source>
</evidence>
<evidence type="ECO:0000259" key="2">
    <source>
        <dbReference type="PROSITE" id="PS50404"/>
    </source>
</evidence>
<keyword evidence="5" id="KW-1185">Reference proteome</keyword>
<protein>
    <submittedName>
        <fullName evidence="4">Maleylacetoacetate isomerase</fullName>
        <ecNumber evidence="4">5.2.1.2</ecNumber>
    </submittedName>
</protein>
<dbReference type="InterPro" id="IPR036249">
    <property type="entry name" value="Thioredoxin-like_sf"/>
</dbReference>
<dbReference type="Pfam" id="PF13417">
    <property type="entry name" value="GST_N_3"/>
    <property type="match status" value="1"/>
</dbReference>
<dbReference type="GO" id="GO:0016034">
    <property type="term" value="F:maleylacetoacetate isomerase activity"/>
    <property type="evidence" value="ECO:0007669"/>
    <property type="project" value="UniProtKB-EC"/>
</dbReference>
<dbReference type="RefSeq" id="WP_165023419.1">
    <property type="nucleotide sequence ID" value="NZ_JAAKZF010000002.1"/>
</dbReference>
<dbReference type="InterPro" id="IPR005955">
    <property type="entry name" value="GST_Zeta"/>
</dbReference>
<dbReference type="NCBIfam" id="TIGR01262">
    <property type="entry name" value="maiA"/>
    <property type="match status" value="1"/>
</dbReference>
<dbReference type="GO" id="GO:0006749">
    <property type="term" value="P:glutathione metabolic process"/>
    <property type="evidence" value="ECO:0007669"/>
    <property type="project" value="TreeGrafter"/>
</dbReference>
<dbReference type="InterPro" id="IPR004045">
    <property type="entry name" value="Glutathione_S-Trfase_N"/>
</dbReference>
<accession>A0A6G4W6M1</accession>
<sequence>MSEIILHNYYRSSTSYRVRIALEMKGIKYRYVSHHLRLGEHLEPAYLAVNPQGLVPALIWSDGALHTQSLAIIEFLDEIQPQPPLLPPDAHGRARVRMLSQMIACDIHPVNNLRILTALRTLYGAGDEDVANWFRHWVNETFQPLEKILAESHETGRFCHCDSPGLADICLVAQVANNARFNLDMTPYPVISRINAECLTLPAFIKAAPANQPDAE</sequence>
<dbReference type="Gene3D" id="1.20.1050.10">
    <property type="match status" value="1"/>
</dbReference>
<name>A0A6G4W6M1_9HYPH</name>
<dbReference type="SUPFAM" id="SSF52833">
    <property type="entry name" value="Thioredoxin-like"/>
    <property type="match status" value="1"/>
</dbReference>
<dbReference type="InterPro" id="IPR034330">
    <property type="entry name" value="GST_Zeta_C"/>
</dbReference>
<dbReference type="InterPro" id="IPR040079">
    <property type="entry name" value="Glutathione_S-Trfase"/>
</dbReference>
<comment type="similarity">
    <text evidence="1">Belongs to the GST superfamily. Zeta family.</text>
</comment>
<dbReference type="AlphaFoldDB" id="A0A6G4W6M1"/>
<dbReference type="GO" id="GO:0004364">
    <property type="term" value="F:glutathione transferase activity"/>
    <property type="evidence" value="ECO:0007669"/>
    <property type="project" value="TreeGrafter"/>
</dbReference>
<evidence type="ECO:0000313" key="4">
    <source>
        <dbReference type="EMBL" id="NGO50249.1"/>
    </source>
</evidence>
<feature type="domain" description="GST C-terminal" evidence="3">
    <location>
        <begin position="89"/>
        <end position="216"/>
    </location>
</feature>
<evidence type="ECO:0000259" key="3">
    <source>
        <dbReference type="PROSITE" id="PS50405"/>
    </source>
</evidence>
<dbReference type="InterPro" id="IPR034333">
    <property type="entry name" value="GST_Zeta_N"/>
</dbReference>
<dbReference type="InterPro" id="IPR036282">
    <property type="entry name" value="Glutathione-S-Trfase_C_sf"/>
</dbReference>
<dbReference type="InterPro" id="IPR010987">
    <property type="entry name" value="Glutathione-S-Trfase_C-like"/>
</dbReference>
<gene>
    <name evidence="4" type="primary">maiA</name>
    <name evidence="4" type="ORF">G6N73_03485</name>
</gene>
<dbReference type="FunFam" id="1.20.1050.10:FF:000010">
    <property type="entry name" value="Maleylacetoacetate isomerase isoform 1"/>
    <property type="match status" value="1"/>
</dbReference>
<dbReference type="GO" id="GO:0005737">
    <property type="term" value="C:cytoplasm"/>
    <property type="evidence" value="ECO:0007669"/>
    <property type="project" value="InterPro"/>
</dbReference>
<dbReference type="EMBL" id="JAAKZF010000002">
    <property type="protein sequence ID" value="NGO50249.1"/>
    <property type="molecule type" value="Genomic_DNA"/>
</dbReference>
<dbReference type="PANTHER" id="PTHR42673">
    <property type="entry name" value="MALEYLACETOACETATE ISOMERASE"/>
    <property type="match status" value="1"/>
</dbReference>
<dbReference type="GO" id="GO:0006559">
    <property type="term" value="P:L-phenylalanine catabolic process"/>
    <property type="evidence" value="ECO:0007669"/>
    <property type="project" value="TreeGrafter"/>
</dbReference>
<dbReference type="SUPFAM" id="SSF47616">
    <property type="entry name" value="GST C-terminal domain-like"/>
    <property type="match status" value="1"/>
</dbReference>
<reference evidence="4 5" key="1">
    <citation type="submission" date="2020-02" db="EMBL/GenBank/DDBJ databases">
        <title>Genome sequence of strain CCNWXJ40-4.</title>
        <authorList>
            <person name="Gao J."/>
            <person name="Sun J."/>
        </authorList>
    </citation>
    <scope>NUCLEOTIDE SEQUENCE [LARGE SCALE GENOMIC DNA]</scope>
    <source>
        <strain evidence="4 5">CCNWXJ 40-4</strain>
    </source>
</reference>
<dbReference type="SFLD" id="SFLDG00358">
    <property type="entry name" value="Main_(cytGST)"/>
    <property type="match status" value="1"/>
</dbReference>
<comment type="caution">
    <text evidence="4">The sequence shown here is derived from an EMBL/GenBank/DDBJ whole genome shotgun (WGS) entry which is preliminary data.</text>
</comment>
<dbReference type="CDD" id="cd03042">
    <property type="entry name" value="GST_N_Zeta"/>
    <property type="match status" value="1"/>
</dbReference>
<evidence type="ECO:0000256" key="1">
    <source>
        <dbReference type="ARBA" id="ARBA00010007"/>
    </source>
</evidence>
<keyword evidence="4" id="KW-0413">Isomerase</keyword>
<dbReference type="Gene3D" id="3.40.30.10">
    <property type="entry name" value="Glutaredoxin"/>
    <property type="match status" value="1"/>
</dbReference>
<dbReference type="EC" id="5.2.1.2" evidence="4"/>
<dbReference type="PANTHER" id="PTHR42673:SF4">
    <property type="entry name" value="MALEYLACETOACETATE ISOMERASE"/>
    <property type="match status" value="1"/>
</dbReference>
<organism evidence="4 5">
    <name type="scientific">Allomesorhizobium camelthorni</name>
    <dbReference type="NCBI Taxonomy" id="475069"/>
    <lineage>
        <taxon>Bacteria</taxon>
        <taxon>Pseudomonadati</taxon>
        <taxon>Pseudomonadota</taxon>
        <taxon>Alphaproteobacteria</taxon>
        <taxon>Hyphomicrobiales</taxon>
        <taxon>Phyllobacteriaceae</taxon>
        <taxon>Allomesorhizobium</taxon>
    </lineage>
</organism>
<dbReference type="SFLD" id="SFLDS00019">
    <property type="entry name" value="Glutathione_Transferase_(cytos"/>
    <property type="match status" value="1"/>
</dbReference>